<evidence type="ECO:0000313" key="2">
    <source>
        <dbReference type="EMBL" id="HGW59826.1"/>
    </source>
</evidence>
<dbReference type="PANTHER" id="PTHR43135">
    <property type="entry name" value="ALPHA-D-RIBOSE 1-METHYLPHOSPHONATE 5-TRIPHOSPHATE DIPHOSPHATASE"/>
    <property type="match status" value="1"/>
</dbReference>
<sequence>MLLIKNAKVHTVAQGVIENGSVLIEGKRIKKVSNEPLEVDLSKTKIIDAQGKMLFPSFIDAHTHLGTFPLEGTEMDADGNEMTNPATPGLRAIDSINPYDPAFKEAFETGYEIVFTGAGSGNVIGGLSITMKTYGNIVDEMVIKNPAGLKCAFGENPKRVYSSKNQIPTTRMGTAKVFRETLYKGKNYYEKKKNGEKVDFDLNMESLFLVFDHRIPLRIHSHRADDIVTAIRIAKHEFGLDVVIEHGTDSAKIRDFLAKENVPVILGPILDVSPKVETKPNSFENPKKLVEAGVKVALMTDHPVVSIGYALIQAGLVAYEGKLGFDETLKLITINPAQILGIDSDYGSIEEGKVANLVMFDRNPFSVLSKADTVLLEGEVIIEGGKYV</sequence>
<dbReference type="AlphaFoldDB" id="A0A7C4TX01"/>
<gene>
    <name evidence="2" type="ORF">ENV82_00055</name>
</gene>
<reference evidence="2" key="1">
    <citation type="journal article" date="2020" name="mSystems">
        <title>Genome- and Community-Level Interaction Insights into Carbon Utilization and Element Cycling Functions of Hydrothermarchaeota in Hydrothermal Sediment.</title>
        <authorList>
            <person name="Zhou Z."/>
            <person name="Liu Y."/>
            <person name="Xu W."/>
            <person name="Pan J."/>
            <person name="Luo Z.H."/>
            <person name="Li M."/>
        </authorList>
    </citation>
    <scope>NUCLEOTIDE SEQUENCE [LARGE SCALE GENOMIC DNA]</scope>
    <source>
        <strain evidence="2">SpSt-794</strain>
    </source>
</reference>
<dbReference type="CDD" id="cd01309">
    <property type="entry name" value="Met_dep_hydrolase_C"/>
    <property type="match status" value="1"/>
</dbReference>
<dbReference type="Gene3D" id="3.20.20.140">
    <property type="entry name" value="Metal-dependent hydrolases"/>
    <property type="match status" value="1"/>
</dbReference>
<proteinExistence type="predicted"/>
<dbReference type="InterPro" id="IPR011059">
    <property type="entry name" value="Metal-dep_hydrolase_composite"/>
</dbReference>
<organism evidence="2">
    <name type="scientific">Caldisericum exile</name>
    <dbReference type="NCBI Taxonomy" id="693075"/>
    <lineage>
        <taxon>Bacteria</taxon>
        <taxon>Pseudomonadati</taxon>
        <taxon>Caldisericota/Cryosericota group</taxon>
        <taxon>Caldisericota</taxon>
        <taxon>Caldisericia</taxon>
        <taxon>Caldisericales</taxon>
        <taxon>Caldisericaceae</taxon>
        <taxon>Caldisericum</taxon>
    </lineage>
</organism>
<dbReference type="Pfam" id="PF01979">
    <property type="entry name" value="Amidohydro_1"/>
    <property type="match status" value="1"/>
</dbReference>
<dbReference type="PANTHER" id="PTHR43135:SF3">
    <property type="entry name" value="ALPHA-D-RIBOSE 1-METHYLPHOSPHONATE 5-TRIPHOSPHATE DIPHOSPHATASE"/>
    <property type="match status" value="1"/>
</dbReference>
<feature type="domain" description="Amidohydrolase-related" evidence="1">
    <location>
        <begin position="279"/>
        <end position="370"/>
    </location>
</feature>
<accession>A0A7C4TX01</accession>
<protein>
    <submittedName>
        <fullName evidence="2">Amidohydrolase</fullName>
    </submittedName>
</protein>
<dbReference type="InterPro" id="IPR006680">
    <property type="entry name" value="Amidohydro-rel"/>
</dbReference>
<dbReference type="InterPro" id="IPR051781">
    <property type="entry name" value="Metallo-dep_Hydrolase"/>
</dbReference>
<dbReference type="SUPFAM" id="SSF51556">
    <property type="entry name" value="Metallo-dependent hydrolases"/>
    <property type="match status" value="1"/>
</dbReference>
<dbReference type="Gene3D" id="2.30.40.10">
    <property type="entry name" value="Urease, subunit C, domain 1"/>
    <property type="match status" value="1"/>
</dbReference>
<keyword evidence="2" id="KW-0378">Hydrolase</keyword>
<dbReference type="InterPro" id="IPR032466">
    <property type="entry name" value="Metal_Hydrolase"/>
</dbReference>
<dbReference type="SUPFAM" id="SSF51338">
    <property type="entry name" value="Composite domain of metallo-dependent hydrolases"/>
    <property type="match status" value="1"/>
</dbReference>
<dbReference type="EMBL" id="DTHV01000003">
    <property type="protein sequence ID" value="HGW59826.1"/>
    <property type="molecule type" value="Genomic_DNA"/>
</dbReference>
<comment type="caution">
    <text evidence="2">The sequence shown here is derived from an EMBL/GenBank/DDBJ whole genome shotgun (WGS) entry which is preliminary data.</text>
</comment>
<evidence type="ECO:0000259" key="1">
    <source>
        <dbReference type="Pfam" id="PF01979"/>
    </source>
</evidence>
<name>A0A7C4TX01_9BACT</name>
<dbReference type="GO" id="GO:0016810">
    <property type="term" value="F:hydrolase activity, acting on carbon-nitrogen (but not peptide) bonds"/>
    <property type="evidence" value="ECO:0007669"/>
    <property type="project" value="InterPro"/>
</dbReference>